<dbReference type="EMBL" id="CAADJA010000002">
    <property type="protein sequence ID" value="VFS46453.1"/>
    <property type="molecule type" value="Genomic_DNA"/>
</dbReference>
<dbReference type="Proteomes" id="UP000224974">
    <property type="component" value="Unassembled WGS sequence"/>
</dbReference>
<dbReference type="AlphaFoldDB" id="A0A2C6BWK0"/>
<accession>A0A2C6BWK0</accession>
<keyword evidence="3" id="KW-1185">Reference proteome</keyword>
<dbReference type="Proteomes" id="UP000373449">
    <property type="component" value="Unassembled WGS sequence"/>
</dbReference>
<sequence length="184" mass="21105">MFSLLVRFISKEIETQQFLRQLYQSGELMDALECETELAKCTEHSNLLLCVLDSDNIYLQTIVLPPLLAAFLDKNGISSAKIPAAAGKYHIWLVEGGYNVGTKQLEQVIDLEHAIVCFYDAKLGFWQPALSDFGDFESVVDRSFGRHWRHMDCWLFAAEDVVNESRIKINRNNIIYLGNYEIHK</sequence>
<protein>
    <submittedName>
        <fullName evidence="1">Uncharacterized protein</fullName>
    </submittedName>
</protein>
<dbReference type="EMBL" id="PDDX01000001">
    <property type="protein sequence ID" value="PHI28510.1"/>
    <property type="molecule type" value="Genomic_DNA"/>
</dbReference>
<evidence type="ECO:0000313" key="4">
    <source>
        <dbReference type="Proteomes" id="UP000373449"/>
    </source>
</evidence>
<proteinExistence type="predicted"/>
<reference evidence="2 4" key="3">
    <citation type="submission" date="2019-03" db="EMBL/GenBank/DDBJ databases">
        <authorList>
            <consortium name="Pathogen Informatics"/>
        </authorList>
    </citation>
    <scope>NUCLEOTIDE SEQUENCE [LARGE SCALE GENOMIC DNA]</scope>
    <source>
        <strain evidence="2 4">NCTC12282</strain>
    </source>
</reference>
<evidence type="ECO:0000313" key="3">
    <source>
        <dbReference type="Proteomes" id="UP000224974"/>
    </source>
</evidence>
<gene>
    <name evidence="1" type="ORF">CRN84_03775</name>
    <name evidence="2" type="ORF">NCTC12282_01362</name>
</gene>
<reference evidence="1" key="1">
    <citation type="submission" date="2017-09" db="EMBL/GenBank/DDBJ databases">
        <title>FDA dAtabase for Regulatory Grade micrObial Sequences (FDA-ARGOS): Supporting development and validation of Infectious Disease Dx tests.</title>
        <authorList>
            <person name="Minogue T."/>
            <person name="Wolcott M."/>
            <person name="Wasieloski L."/>
            <person name="Aguilar W."/>
            <person name="Moore D."/>
            <person name="Tallon L.J."/>
            <person name="Sadzewicz L."/>
            <person name="Ott S."/>
            <person name="Zhao X."/>
            <person name="Nagaraj S."/>
            <person name="Vavikolanu K."/>
            <person name="Aluvathingal J."/>
            <person name="Nadendla S."/>
            <person name="Sichtig H."/>
        </authorList>
    </citation>
    <scope>NUCLEOTIDE SEQUENCE</scope>
    <source>
        <strain evidence="1">FDAARGOS_387</strain>
    </source>
</reference>
<evidence type="ECO:0000313" key="2">
    <source>
        <dbReference type="EMBL" id="VFS46453.1"/>
    </source>
</evidence>
<dbReference type="RefSeq" id="WP_029093786.1">
    <property type="nucleotide sequence ID" value="NZ_CAADJA010000002.1"/>
</dbReference>
<organism evidence="1 3">
    <name type="scientific">Budvicia aquatica</name>
    <dbReference type="NCBI Taxonomy" id="82979"/>
    <lineage>
        <taxon>Bacteria</taxon>
        <taxon>Pseudomonadati</taxon>
        <taxon>Pseudomonadota</taxon>
        <taxon>Gammaproteobacteria</taxon>
        <taxon>Enterobacterales</taxon>
        <taxon>Budviciaceae</taxon>
        <taxon>Budvicia</taxon>
    </lineage>
</organism>
<evidence type="ECO:0000313" key="1">
    <source>
        <dbReference type="EMBL" id="PHI28510.1"/>
    </source>
</evidence>
<reference evidence="3" key="2">
    <citation type="submission" date="2017-09" db="EMBL/GenBank/DDBJ databases">
        <title>FDA dAtabase for Regulatory Grade micrObial Sequences (FDA-ARGOS): Supporting development and validation of Infectious Disease Dx tests.</title>
        <authorList>
            <person name="Minogue T."/>
            <person name="Wolcott M."/>
            <person name="Wasieloski L."/>
            <person name="Aguilar W."/>
            <person name="Moore D."/>
            <person name="Tallon L."/>
            <person name="Sadzewicz L."/>
            <person name="Ott S."/>
            <person name="Zhao X."/>
            <person name="Nagaraj S."/>
            <person name="Vavikolanu K."/>
            <person name="Aluvathingal J."/>
            <person name="Nadendla S."/>
            <person name="Sichtig H."/>
        </authorList>
    </citation>
    <scope>NUCLEOTIDE SEQUENCE [LARGE SCALE GENOMIC DNA]</scope>
    <source>
        <strain evidence="3">FDAARGOS_387</strain>
    </source>
</reference>
<dbReference type="STRING" id="1111728.GCA_000427805_04496"/>
<name>A0A2C6BWK0_9GAMM</name>